<proteinExistence type="predicted"/>
<dbReference type="EMBL" id="LJCR01000071">
    <property type="protein sequence ID" value="KPV54351.1"/>
    <property type="molecule type" value="Genomic_DNA"/>
</dbReference>
<reference evidence="1 2" key="1">
    <citation type="submission" date="2015-09" db="EMBL/GenBank/DDBJ databases">
        <title>Draft genome sequence of Kouleothrix aurantiaca JCM 19913.</title>
        <authorList>
            <person name="Hemp J."/>
        </authorList>
    </citation>
    <scope>NUCLEOTIDE SEQUENCE [LARGE SCALE GENOMIC DNA]</scope>
    <source>
        <strain evidence="1 2">COM-B</strain>
    </source>
</reference>
<dbReference type="Proteomes" id="UP000050509">
    <property type="component" value="Unassembled WGS sequence"/>
</dbReference>
<gene>
    <name evidence="1" type="ORF">SE17_04340</name>
</gene>
<protein>
    <submittedName>
        <fullName evidence="1">Uncharacterized protein</fullName>
    </submittedName>
</protein>
<sequence>MTYLPPPPGMPQSAIREWEGLMREIGALAERALDSTARPERLWQVNQLEALIQATDHGAQVGDSNYTREAALAAREFVQAFLVWAETELIVDTLPDGSHITMTPMAIMSLRASG</sequence>
<evidence type="ECO:0000313" key="2">
    <source>
        <dbReference type="Proteomes" id="UP000050509"/>
    </source>
</evidence>
<dbReference type="AlphaFoldDB" id="A0A0P9DLF4"/>
<organism evidence="1 2">
    <name type="scientific">Kouleothrix aurantiaca</name>
    <dbReference type="NCBI Taxonomy" id="186479"/>
    <lineage>
        <taxon>Bacteria</taxon>
        <taxon>Bacillati</taxon>
        <taxon>Chloroflexota</taxon>
        <taxon>Chloroflexia</taxon>
        <taxon>Chloroflexales</taxon>
        <taxon>Roseiflexineae</taxon>
        <taxon>Roseiflexaceae</taxon>
        <taxon>Kouleothrix</taxon>
    </lineage>
</organism>
<evidence type="ECO:0000313" key="1">
    <source>
        <dbReference type="EMBL" id="KPV54351.1"/>
    </source>
</evidence>
<keyword evidence="2" id="KW-1185">Reference proteome</keyword>
<name>A0A0P9DLF4_9CHLR</name>
<accession>A0A0P9DLF4</accession>
<comment type="caution">
    <text evidence="1">The sequence shown here is derived from an EMBL/GenBank/DDBJ whole genome shotgun (WGS) entry which is preliminary data.</text>
</comment>